<dbReference type="Pfam" id="PF01381">
    <property type="entry name" value="HTH_3"/>
    <property type="match status" value="1"/>
</dbReference>
<reference evidence="2 3" key="1">
    <citation type="journal article" date="2016" name="Genome Biol. Evol.">
        <title>Comparative Genomic Analyses of the Moraxella catarrhalis Serosensitive and Seroresistant Lineages Demonstrate Their Independent Evolution.</title>
        <authorList>
            <person name="Earl J.P."/>
            <person name="de Vries S.P."/>
            <person name="Ahmed A."/>
            <person name="Powell E."/>
            <person name="Schultz M.P."/>
            <person name="Hermans P.W."/>
            <person name="Hill D.J."/>
            <person name="Zhou Z."/>
            <person name="Constantinidou C.I."/>
            <person name="Hu F.Z."/>
            <person name="Bootsma H.J."/>
            <person name="Ehrlich G.D."/>
        </authorList>
    </citation>
    <scope>NUCLEOTIDE SEQUENCE [LARGE SCALE GENOMIC DNA]</scope>
    <source>
        <strain evidence="2 3">Z7574</strain>
    </source>
</reference>
<name>A0A7Z0UZA6_MORCA</name>
<evidence type="ECO:0000313" key="3">
    <source>
        <dbReference type="Proteomes" id="UP000078446"/>
    </source>
</evidence>
<dbReference type="EMBL" id="LXHE01000005">
    <property type="protein sequence ID" value="OAV01451.1"/>
    <property type="molecule type" value="Genomic_DNA"/>
</dbReference>
<dbReference type="GO" id="GO:0003677">
    <property type="term" value="F:DNA binding"/>
    <property type="evidence" value="ECO:0007669"/>
    <property type="project" value="InterPro"/>
</dbReference>
<dbReference type="InterPro" id="IPR010982">
    <property type="entry name" value="Lambda_DNA-bd_dom_sf"/>
</dbReference>
<dbReference type="Gene3D" id="1.10.260.40">
    <property type="entry name" value="lambda repressor-like DNA-binding domains"/>
    <property type="match status" value="1"/>
</dbReference>
<dbReference type="AlphaFoldDB" id="A0A7Z0UZA6"/>
<gene>
    <name evidence="2" type="ORF">AO382_0726</name>
</gene>
<dbReference type="InterPro" id="IPR001387">
    <property type="entry name" value="Cro/C1-type_HTH"/>
</dbReference>
<dbReference type="SMART" id="SM00530">
    <property type="entry name" value="HTH_XRE"/>
    <property type="match status" value="1"/>
</dbReference>
<dbReference type="PROSITE" id="PS50943">
    <property type="entry name" value="HTH_CROC1"/>
    <property type="match status" value="1"/>
</dbReference>
<evidence type="ECO:0000313" key="2">
    <source>
        <dbReference type="EMBL" id="OAV01451.1"/>
    </source>
</evidence>
<feature type="domain" description="HTH cro/C1-type" evidence="1">
    <location>
        <begin position="6"/>
        <end position="59"/>
    </location>
</feature>
<dbReference type="CDD" id="cd00093">
    <property type="entry name" value="HTH_XRE"/>
    <property type="match status" value="1"/>
</dbReference>
<protein>
    <submittedName>
        <fullName evidence="2">Transcriptional regulator, Cro/CI family</fullName>
    </submittedName>
</protein>
<accession>A0A7Z0UZA6</accession>
<dbReference type="Proteomes" id="UP000078446">
    <property type="component" value="Unassembled WGS sequence"/>
</dbReference>
<sequence>MNKLFLVEERNRLGLKAKDIADYTGVAIPTQSNYEQGKRYPDAAYLMKLAELGFDINYVLTGRQDSLMLSPQERMLIDLFRQSSESVQRHILAGLLTNKTSENQKSGNTVFVGQTNSGNVAGNNLEVK</sequence>
<dbReference type="RefSeq" id="WP_064618111.1">
    <property type="nucleotide sequence ID" value="NZ_LXHE01000005.1"/>
</dbReference>
<dbReference type="SUPFAM" id="SSF47413">
    <property type="entry name" value="lambda repressor-like DNA-binding domains"/>
    <property type="match status" value="1"/>
</dbReference>
<evidence type="ECO:0000259" key="1">
    <source>
        <dbReference type="PROSITE" id="PS50943"/>
    </source>
</evidence>
<comment type="caution">
    <text evidence="2">The sequence shown here is derived from an EMBL/GenBank/DDBJ whole genome shotgun (WGS) entry which is preliminary data.</text>
</comment>
<proteinExistence type="predicted"/>
<organism evidence="2 3">
    <name type="scientific">Moraxella catarrhalis</name>
    <name type="common">Branhamella catarrhalis</name>
    <dbReference type="NCBI Taxonomy" id="480"/>
    <lineage>
        <taxon>Bacteria</taxon>
        <taxon>Pseudomonadati</taxon>
        <taxon>Pseudomonadota</taxon>
        <taxon>Gammaproteobacteria</taxon>
        <taxon>Moraxellales</taxon>
        <taxon>Moraxellaceae</taxon>
        <taxon>Moraxella</taxon>
    </lineage>
</organism>